<feature type="compositionally biased region" description="Pro residues" evidence="1">
    <location>
        <begin position="164"/>
        <end position="177"/>
    </location>
</feature>
<evidence type="ECO:0000313" key="4">
    <source>
        <dbReference type="Proteomes" id="UP000244855"/>
    </source>
</evidence>
<evidence type="ECO:0000256" key="1">
    <source>
        <dbReference type="SAM" id="MobiDB-lite"/>
    </source>
</evidence>
<sequence>MKAFTPLVAAALITASSAATVKIDTTQCNPTAGIENFEVTVDTLLVREFKSACGFKVASANGVEVNGVQCEAFKDKEGKTSGSAKFTQTSPVIIASAVQINSIKCTAPNSTTPGNATAPSNSTSSIKTSTGNSTATGAPPASTGNAGQGNGNGANGTAPSGGPNQPPQPSQPPPPGKPNGAERTGMSFGVAGAVLVGMAMLGL</sequence>
<evidence type="ECO:0000256" key="2">
    <source>
        <dbReference type="SAM" id="SignalP"/>
    </source>
</evidence>
<dbReference type="EMBL" id="KZ805301">
    <property type="protein sequence ID" value="PVI08217.1"/>
    <property type="molecule type" value="Genomic_DNA"/>
</dbReference>
<proteinExistence type="predicted"/>
<protein>
    <submittedName>
        <fullName evidence="3">Uncharacterized protein</fullName>
    </submittedName>
</protein>
<keyword evidence="4" id="KW-1185">Reference proteome</keyword>
<dbReference type="OrthoDB" id="5091764at2759"/>
<feature type="compositionally biased region" description="Polar residues" evidence="1">
    <location>
        <begin position="107"/>
        <end position="136"/>
    </location>
</feature>
<feature type="chain" id="PRO_5015885349" evidence="2">
    <location>
        <begin position="19"/>
        <end position="203"/>
    </location>
</feature>
<evidence type="ECO:0000313" key="3">
    <source>
        <dbReference type="EMBL" id="PVI08217.1"/>
    </source>
</evidence>
<organism evidence="3 4">
    <name type="scientific">Periconia macrospinosa</name>
    <dbReference type="NCBI Taxonomy" id="97972"/>
    <lineage>
        <taxon>Eukaryota</taxon>
        <taxon>Fungi</taxon>
        <taxon>Dikarya</taxon>
        <taxon>Ascomycota</taxon>
        <taxon>Pezizomycotina</taxon>
        <taxon>Dothideomycetes</taxon>
        <taxon>Pleosporomycetidae</taxon>
        <taxon>Pleosporales</taxon>
        <taxon>Massarineae</taxon>
        <taxon>Periconiaceae</taxon>
        <taxon>Periconia</taxon>
    </lineage>
</organism>
<keyword evidence="2" id="KW-0732">Signal</keyword>
<dbReference type="AlphaFoldDB" id="A0A2V1ECE3"/>
<accession>A0A2V1ECE3</accession>
<feature type="signal peptide" evidence="2">
    <location>
        <begin position="1"/>
        <end position="18"/>
    </location>
</feature>
<reference evidence="3 4" key="1">
    <citation type="journal article" date="2018" name="Sci. Rep.">
        <title>Comparative genomics provides insights into the lifestyle and reveals functional heterogeneity of dark septate endophytic fungi.</title>
        <authorList>
            <person name="Knapp D.G."/>
            <person name="Nemeth J.B."/>
            <person name="Barry K."/>
            <person name="Hainaut M."/>
            <person name="Henrissat B."/>
            <person name="Johnson J."/>
            <person name="Kuo A."/>
            <person name="Lim J.H.P."/>
            <person name="Lipzen A."/>
            <person name="Nolan M."/>
            <person name="Ohm R.A."/>
            <person name="Tamas L."/>
            <person name="Grigoriev I.V."/>
            <person name="Spatafora J.W."/>
            <person name="Nagy L.G."/>
            <person name="Kovacs G.M."/>
        </authorList>
    </citation>
    <scope>NUCLEOTIDE SEQUENCE [LARGE SCALE GENOMIC DNA]</scope>
    <source>
        <strain evidence="3 4">DSE2036</strain>
    </source>
</reference>
<name>A0A2V1ECE3_9PLEO</name>
<gene>
    <name evidence="3" type="ORF">DM02DRAFT_648275</name>
</gene>
<dbReference type="Proteomes" id="UP000244855">
    <property type="component" value="Unassembled WGS sequence"/>
</dbReference>
<feature type="region of interest" description="Disordered" evidence="1">
    <location>
        <begin position="107"/>
        <end position="185"/>
    </location>
</feature>